<dbReference type="RefSeq" id="WP_076617720.1">
    <property type="nucleotide sequence ID" value="NZ_CP019323.1"/>
</dbReference>
<organism evidence="1 2">
    <name type="scientific">Companilactobacillus allii</name>
    <dbReference type="NCBI Taxonomy" id="1847728"/>
    <lineage>
        <taxon>Bacteria</taxon>
        <taxon>Bacillati</taxon>
        <taxon>Bacillota</taxon>
        <taxon>Bacilli</taxon>
        <taxon>Lactobacillales</taxon>
        <taxon>Lactobacillaceae</taxon>
        <taxon>Companilactobacillus</taxon>
    </lineage>
</organism>
<dbReference type="SUPFAM" id="SSF142913">
    <property type="entry name" value="YktB/PF0168-like"/>
    <property type="match status" value="1"/>
</dbReference>
<accession>A0A1P8Q5F7</accession>
<evidence type="ECO:0000313" key="2">
    <source>
        <dbReference type="Proteomes" id="UP000187499"/>
    </source>
</evidence>
<dbReference type="Pfam" id="PF06335">
    <property type="entry name" value="DUF1054"/>
    <property type="match status" value="1"/>
</dbReference>
<dbReference type="InterPro" id="IPR009403">
    <property type="entry name" value="UPF0637"/>
</dbReference>
<dbReference type="Gene3D" id="3.30.930.20">
    <property type="entry name" value="Protein of unknown function DUF1054"/>
    <property type="match status" value="1"/>
</dbReference>
<dbReference type="KEGG" id="lalw:BTM29_11150"/>
<proteinExistence type="predicted"/>
<dbReference type="EMBL" id="CP019323">
    <property type="protein sequence ID" value="APX73071.1"/>
    <property type="molecule type" value="Genomic_DNA"/>
</dbReference>
<dbReference type="OrthoDB" id="9812818at2"/>
<dbReference type="STRING" id="1847728.BTM29_11150"/>
<gene>
    <name evidence="1" type="ORF">BTM29_11150</name>
</gene>
<evidence type="ECO:0008006" key="3">
    <source>
        <dbReference type="Google" id="ProtNLM"/>
    </source>
</evidence>
<dbReference type="AlphaFoldDB" id="A0A1P8Q5F7"/>
<name>A0A1P8Q5F7_9LACO</name>
<keyword evidence="2" id="KW-1185">Reference proteome</keyword>
<dbReference type="Proteomes" id="UP000187499">
    <property type="component" value="Chromosome"/>
</dbReference>
<reference evidence="2" key="1">
    <citation type="submission" date="2016-12" db="EMBL/GenBank/DDBJ databases">
        <authorList>
            <person name="Jung M.Y."/>
            <person name="Lee S.H."/>
        </authorList>
    </citation>
    <scope>NUCLEOTIDE SEQUENCE [LARGE SCALE GENOMIC DNA]</scope>
    <source>
        <strain evidence="2">WiKim39</strain>
    </source>
</reference>
<dbReference type="InterPro" id="IPR053707">
    <property type="entry name" value="UPF0637_domain_sf"/>
</dbReference>
<protein>
    <recommendedName>
        <fullName evidence="3">DUF1054 family protein</fullName>
    </recommendedName>
</protein>
<sequence>MFDKSDFDVFNNDTLSGRLALIKENLDPKFEIFGNKLLDSLEKKYNDTFYLKIAKHQRRTKNPPPDTWLAINLDKKGYKKTPHLELGLWPDRYFITFSLLADAYKRPNYYPLIKSWNNKIVDENWMVSNNHTIAEMNNPNSYSSTVDRYSKIKSSDFVIGYNLLKDSKEVKQGNYDKLLFDKFMNLSELLVQANKEVAEK</sequence>
<evidence type="ECO:0000313" key="1">
    <source>
        <dbReference type="EMBL" id="APX73071.1"/>
    </source>
</evidence>